<dbReference type="InterPro" id="IPR021345">
    <property type="entry name" value="DUF2961"/>
</dbReference>
<dbReference type="Pfam" id="PF11175">
    <property type="entry name" value="DUF2961"/>
    <property type="match status" value="1"/>
</dbReference>
<gene>
    <name evidence="4" type="ORF">ENT37_15655</name>
</gene>
<dbReference type="AlphaFoldDB" id="A0A7C4PMS8"/>
<evidence type="ECO:0000313" key="4">
    <source>
        <dbReference type="EMBL" id="HGS23284.1"/>
    </source>
</evidence>
<proteinExistence type="predicted"/>
<keyword evidence="2" id="KW-0808">Transferase</keyword>
<dbReference type="EMBL" id="DSYK01000785">
    <property type="protein sequence ID" value="HGS23284.1"/>
    <property type="molecule type" value="Genomic_DNA"/>
</dbReference>
<accession>A0A7C4PMS8</accession>
<keyword evidence="3" id="KW-0028">Amino-acid biosynthesis</keyword>
<keyword evidence="1" id="KW-0328">Glycosyltransferase</keyword>
<organism evidence="4">
    <name type="scientific">Anaerolinea thermolimosa</name>
    <dbReference type="NCBI Taxonomy" id="229919"/>
    <lineage>
        <taxon>Bacteria</taxon>
        <taxon>Bacillati</taxon>
        <taxon>Chloroflexota</taxon>
        <taxon>Anaerolineae</taxon>
        <taxon>Anaerolineales</taxon>
        <taxon>Anaerolineaceae</taxon>
        <taxon>Anaerolinea</taxon>
    </lineage>
</organism>
<keyword evidence="3" id="KW-0057">Aromatic amino acid biosynthesis</keyword>
<evidence type="ECO:0000256" key="3">
    <source>
        <dbReference type="ARBA" id="ARBA00022822"/>
    </source>
</evidence>
<keyword evidence="3" id="KW-0822">Tryptophan biosynthesis</keyword>
<dbReference type="PANTHER" id="PTHR43285:SF2">
    <property type="entry name" value="ANTHRANILATE PHOSPHORIBOSYLTRANSFERASE"/>
    <property type="match status" value="1"/>
</dbReference>
<dbReference type="Gene3D" id="2.60.120.1390">
    <property type="match status" value="1"/>
</dbReference>
<dbReference type="GO" id="GO:0005829">
    <property type="term" value="C:cytosol"/>
    <property type="evidence" value="ECO:0007669"/>
    <property type="project" value="TreeGrafter"/>
</dbReference>
<evidence type="ECO:0000256" key="2">
    <source>
        <dbReference type="ARBA" id="ARBA00022679"/>
    </source>
</evidence>
<dbReference type="InterPro" id="IPR035902">
    <property type="entry name" value="Nuc_phospho_transferase"/>
</dbReference>
<dbReference type="GO" id="GO:0004048">
    <property type="term" value="F:anthranilate phosphoribosyltransferase activity"/>
    <property type="evidence" value="ECO:0007669"/>
    <property type="project" value="InterPro"/>
</dbReference>
<reference evidence="4" key="1">
    <citation type="journal article" date="2020" name="mSystems">
        <title>Genome- and Community-Level Interaction Insights into Carbon Utilization and Element Cycling Functions of Hydrothermarchaeota in Hydrothermal Sediment.</title>
        <authorList>
            <person name="Zhou Z."/>
            <person name="Liu Y."/>
            <person name="Xu W."/>
            <person name="Pan J."/>
            <person name="Luo Z.H."/>
            <person name="Li M."/>
        </authorList>
    </citation>
    <scope>NUCLEOTIDE SEQUENCE [LARGE SCALE GENOMIC DNA]</scope>
    <source>
        <strain evidence="4">SpSt-573</strain>
    </source>
</reference>
<dbReference type="SUPFAM" id="SSF52418">
    <property type="entry name" value="Nucleoside phosphorylase/phosphoribosyltransferase catalytic domain"/>
    <property type="match status" value="1"/>
</dbReference>
<dbReference type="GO" id="GO:0000162">
    <property type="term" value="P:L-tryptophan biosynthetic process"/>
    <property type="evidence" value="ECO:0007669"/>
    <property type="project" value="UniProtKB-KW"/>
</dbReference>
<name>A0A7C4PMS8_9CHLR</name>
<sequence length="217" mass="23286">MQIPFNGLGLHLGNLPELSHAIYRSISAENPRGEKGKGGMSVEGLADGPARELGQGWKVRPCITLGGREVTVLADIQGPGAVQHIWITVDPAAWRRLVLRMYWDHEPTPSVETPLGDFFCNGWGVRCNVNSLPVAVNPAGGFNSYWEMPFREHARITIEILDGKPGPQRDVVLLNAAAALVVAGAAADWHAGLQLAAEAIDSGAALDKLRGLQRFAA</sequence>
<dbReference type="InterPro" id="IPR005940">
    <property type="entry name" value="Anthranilate_Pribosyl_Tfrase"/>
</dbReference>
<protein>
    <submittedName>
        <fullName evidence="4">DUF2961 domain-containing protein</fullName>
    </submittedName>
</protein>
<evidence type="ECO:0000256" key="1">
    <source>
        <dbReference type="ARBA" id="ARBA00022676"/>
    </source>
</evidence>
<comment type="caution">
    <text evidence="4">The sequence shown here is derived from an EMBL/GenBank/DDBJ whole genome shotgun (WGS) entry which is preliminary data.</text>
</comment>
<dbReference type="PANTHER" id="PTHR43285">
    <property type="entry name" value="ANTHRANILATE PHOSPHORIBOSYLTRANSFERASE"/>
    <property type="match status" value="1"/>
</dbReference>